<proteinExistence type="inferred from homology"/>
<dbReference type="Proteomes" id="UP001549320">
    <property type="component" value="Unassembled WGS sequence"/>
</dbReference>
<dbReference type="CDD" id="cd07012">
    <property type="entry name" value="PBP2_Bug_TTT"/>
    <property type="match status" value="1"/>
</dbReference>
<keyword evidence="3" id="KW-1185">Reference proteome</keyword>
<dbReference type="RefSeq" id="WP_354440443.1">
    <property type="nucleotide sequence ID" value="NZ_JBEPSH010000001.1"/>
</dbReference>
<dbReference type="EMBL" id="JBEPSH010000001">
    <property type="protein sequence ID" value="MET4575161.1"/>
    <property type="molecule type" value="Genomic_DNA"/>
</dbReference>
<dbReference type="PANTHER" id="PTHR42928:SF5">
    <property type="entry name" value="BLR1237 PROTEIN"/>
    <property type="match status" value="1"/>
</dbReference>
<gene>
    <name evidence="2" type="ORF">ABIE13_000258</name>
</gene>
<evidence type="ECO:0000313" key="3">
    <source>
        <dbReference type="Proteomes" id="UP001549320"/>
    </source>
</evidence>
<comment type="similarity">
    <text evidence="1">Belongs to the UPF0065 (bug) family.</text>
</comment>
<dbReference type="SUPFAM" id="SSF53850">
    <property type="entry name" value="Periplasmic binding protein-like II"/>
    <property type="match status" value="1"/>
</dbReference>
<dbReference type="PIRSF" id="PIRSF017082">
    <property type="entry name" value="YflP"/>
    <property type="match status" value="1"/>
</dbReference>
<evidence type="ECO:0000256" key="1">
    <source>
        <dbReference type="ARBA" id="ARBA00006987"/>
    </source>
</evidence>
<accession>A0ABV2Q2B5</accession>
<dbReference type="Pfam" id="PF03401">
    <property type="entry name" value="TctC"/>
    <property type="match status" value="1"/>
</dbReference>
<sequence>MKSGKSHLVHRRTWFKQAGALAAAVTWVPVVQAQPGTGKVVKIVVPTAPGGSVDSSARLLADALNKVQNERFIVENRAGAGGAIGVQSVVKSAPDGQTLVLGIAATISVQTAVNPNLQYNPLKDLAPIAVFAQGGLVVAVAANSPCRTIKDLIPLVKERQELTFGTGGQGTFGHLTGEVLKSELGVPMRHIPYRGSAPAVTDLIGGQLDFCVVDAFSMAPHVQAGKARILATASPVRHPTFPQVPTLSESGVPFNQGTWLGLFAPAEVNQEVVKNLSKTIETLSASADFRKHLAQLGFIPMYLGPQETQKLVSADIDAWKRIAKSANVKVE</sequence>
<keyword evidence="2" id="KW-0675">Receptor</keyword>
<protein>
    <submittedName>
        <fullName evidence="2">Tripartite-type tricarboxylate transporter receptor subunit TctC</fullName>
    </submittedName>
</protein>
<dbReference type="Gene3D" id="3.40.190.150">
    <property type="entry name" value="Bordetella uptake gene, domain 1"/>
    <property type="match status" value="1"/>
</dbReference>
<dbReference type="Gene3D" id="3.40.190.10">
    <property type="entry name" value="Periplasmic binding protein-like II"/>
    <property type="match status" value="1"/>
</dbReference>
<comment type="caution">
    <text evidence="2">The sequence shown here is derived from an EMBL/GenBank/DDBJ whole genome shotgun (WGS) entry which is preliminary data.</text>
</comment>
<organism evidence="2 3">
    <name type="scientific">Ottowia thiooxydans</name>
    <dbReference type="NCBI Taxonomy" id="219182"/>
    <lineage>
        <taxon>Bacteria</taxon>
        <taxon>Pseudomonadati</taxon>
        <taxon>Pseudomonadota</taxon>
        <taxon>Betaproteobacteria</taxon>
        <taxon>Burkholderiales</taxon>
        <taxon>Comamonadaceae</taxon>
        <taxon>Ottowia</taxon>
    </lineage>
</organism>
<dbReference type="PROSITE" id="PS51318">
    <property type="entry name" value="TAT"/>
    <property type="match status" value="1"/>
</dbReference>
<name>A0ABV2Q2B5_9BURK</name>
<dbReference type="PANTHER" id="PTHR42928">
    <property type="entry name" value="TRICARBOXYLATE-BINDING PROTEIN"/>
    <property type="match status" value="1"/>
</dbReference>
<dbReference type="InterPro" id="IPR005064">
    <property type="entry name" value="BUG"/>
</dbReference>
<reference evidence="2 3" key="1">
    <citation type="submission" date="2024-06" db="EMBL/GenBank/DDBJ databases">
        <title>Sorghum-associated microbial communities from plants grown in Nebraska, USA.</title>
        <authorList>
            <person name="Schachtman D."/>
        </authorList>
    </citation>
    <scope>NUCLEOTIDE SEQUENCE [LARGE SCALE GENOMIC DNA]</scope>
    <source>
        <strain evidence="2 3">2709</strain>
    </source>
</reference>
<dbReference type="InterPro" id="IPR006311">
    <property type="entry name" value="TAT_signal"/>
</dbReference>
<dbReference type="InterPro" id="IPR042100">
    <property type="entry name" value="Bug_dom1"/>
</dbReference>
<evidence type="ECO:0000313" key="2">
    <source>
        <dbReference type="EMBL" id="MET4575161.1"/>
    </source>
</evidence>